<keyword evidence="3" id="KW-0808">Transferase</keyword>
<sequence>MDRQVAPKEETALYYRRTLSCYSLDISPLINLEATGCRLSMTGHGTIIIISEYLPPRKEFLRSDIETLLSLGHAVILFGDLNSKSTFLRCNYTNANGGEMLELAEDLHFDFISPPKPTYFPYNMKRRFDILCITFMRGVALEMHRDTSESQFSSPPLPLEVKASRRRAAS</sequence>
<keyword evidence="4" id="KW-1185">Reference proteome</keyword>
<dbReference type="InterPro" id="IPR036691">
    <property type="entry name" value="Endo/exonu/phosph_ase_sf"/>
</dbReference>
<dbReference type="OrthoDB" id="7487383at2759"/>
<reference evidence="3 4" key="1">
    <citation type="journal article" date="2019" name="Commun. Biol.">
        <title>The bagworm genome reveals a unique fibroin gene that provides high tensile strength.</title>
        <authorList>
            <person name="Kono N."/>
            <person name="Nakamura H."/>
            <person name="Ohtoshi R."/>
            <person name="Tomita M."/>
            <person name="Numata K."/>
            <person name="Arakawa K."/>
        </authorList>
    </citation>
    <scope>NUCLEOTIDE SEQUENCE [LARGE SCALE GENOMIC DNA]</scope>
</reference>
<accession>A0A4C1VC34</accession>
<feature type="domain" description="Endonuclease/exonuclease/phosphatase" evidence="2">
    <location>
        <begin position="47"/>
        <end position="129"/>
    </location>
</feature>
<organism evidence="3 4">
    <name type="scientific">Eumeta variegata</name>
    <name type="common">Bagworm moth</name>
    <name type="synonym">Eumeta japonica</name>
    <dbReference type="NCBI Taxonomy" id="151549"/>
    <lineage>
        <taxon>Eukaryota</taxon>
        <taxon>Metazoa</taxon>
        <taxon>Ecdysozoa</taxon>
        <taxon>Arthropoda</taxon>
        <taxon>Hexapoda</taxon>
        <taxon>Insecta</taxon>
        <taxon>Pterygota</taxon>
        <taxon>Neoptera</taxon>
        <taxon>Endopterygota</taxon>
        <taxon>Lepidoptera</taxon>
        <taxon>Glossata</taxon>
        <taxon>Ditrysia</taxon>
        <taxon>Tineoidea</taxon>
        <taxon>Psychidae</taxon>
        <taxon>Oiketicinae</taxon>
        <taxon>Eumeta</taxon>
    </lineage>
</organism>
<feature type="region of interest" description="Disordered" evidence="1">
    <location>
        <begin position="149"/>
        <end position="170"/>
    </location>
</feature>
<dbReference type="EMBL" id="BGZK01000304">
    <property type="protein sequence ID" value="GBP35514.1"/>
    <property type="molecule type" value="Genomic_DNA"/>
</dbReference>
<evidence type="ECO:0000259" key="2">
    <source>
        <dbReference type="Pfam" id="PF14529"/>
    </source>
</evidence>
<proteinExistence type="predicted"/>
<gene>
    <name evidence="3" type="ORF">EVAR_20024_1</name>
</gene>
<protein>
    <submittedName>
        <fullName evidence="3">RNA-directed DNA polymerase from mobile element jockey</fullName>
    </submittedName>
</protein>
<dbReference type="SUPFAM" id="SSF56219">
    <property type="entry name" value="DNase I-like"/>
    <property type="match status" value="1"/>
</dbReference>
<dbReference type="Pfam" id="PF14529">
    <property type="entry name" value="Exo_endo_phos_2"/>
    <property type="match status" value="1"/>
</dbReference>
<dbReference type="GO" id="GO:0003964">
    <property type="term" value="F:RNA-directed DNA polymerase activity"/>
    <property type="evidence" value="ECO:0007669"/>
    <property type="project" value="UniProtKB-KW"/>
</dbReference>
<evidence type="ECO:0000313" key="4">
    <source>
        <dbReference type="Proteomes" id="UP000299102"/>
    </source>
</evidence>
<name>A0A4C1VC34_EUMVA</name>
<evidence type="ECO:0000256" key="1">
    <source>
        <dbReference type="SAM" id="MobiDB-lite"/>
    </source>
</evidence>
<evidence type="ECO:0000313" key="3">
    <source>
        <dbReference type="EMBL" id="GBP35514.1"/>
    </source>
</evidence>
<keyword evidence="3" id="KW-0548">Nucleotidyltransferase</keyword>
<dbReference type="Proteomes" id="UP000299102">
    <property type="component" value="Unassembled WGS sequence"/>
</dbReference>
<dbReference type="Gene3D" id="3.60.10.10">
    <property type="entry name" value="Endonuclease/exonuclease/phosphatase"/>
    <property type="match status" value="1"/>
</dbReference>
<keyword evidence="3" id="KW-0695">RNA-directed DNA polymerase</keyword>
<dbReference type="AlphaFoldDB" id="A0A4C1VC34"/>
<comment type="caution">
    <text evidence="3">The sequence shown here is derived from an EMBL/GenBank/DDBJ whole genome shotgun (WGS) entry which is preliminary data.</text>
</comment>
<dbReference type="InterPro" id="IPR005135">
    <property type="entry name" value="Endo/exonuclease/phosphatase"/>
</dbReference>